<reference evidence="7 8" key="1">
    <citation type="journal article" date="2013" name="Curr. Biol.">
        <title>The Genome of the Foraminiferan Reticulomyxa filosa.</title>
        <authorList>
            <person name="Glockner G."/>
            <person name="Hulsmann N."/>
            <person name="Schleicher M."/>
            <person name="Noegel A.A."/>
            <person name="Eichinger L."/>
            <person name="Gallinger C."/>
            <person name="Pawlowski J."/>
            <person name="Sierra R."/>
            <person name="Euteneuer U."/>
            <person name="Pillet L."/>
            <person name="Moustafa A."/>
            <person name="Platzer M."/>
            <person name="Groth M."/>
            <person name="Szafranski K."/>
            <person name="Schliwa M."/>
        </authorList>
    </citation>
    <scope>NUCLEOTIDE SEQUENCE [LARGE SCALE GENOMIC DNA]</scope>
</reference>
<evidence type="ECO:0000259" key="6">
    <source>
        <dbReference type="PROSITE" id="PS50178"/>
    </source>
</evidence>
<dbReference type="InterPro" id="IPR051765">
    <property type="entry name" value="PH_domain-containing_F"/>
</dbReference>
<proteinExistence type="predicted"/>
<dbReference type="AlphaFoldDB" id="X6MTG1"/>
<dbReference type="GO" id="GO:0007032">
    <property type="term" value="P:endosome organization"/>
    <property type="evidence" value="ECO:0007669"/>
    <property type="project" value="TreeGrafter"/>
</dbReference>
<dbReference type="OrthoDB" id="79871at2759"/>
<dbReference type="SMART" id="SM00064">
    <property type="entry name" value="FYVE"/>
    <property type="match status" value="1"/>
</dbReference>
<dbReference type="EMBL" id="ASPP01018322">
    <property type="protein sequence ID" value="ETO16375.1"/>
    <property type="molecule type" value="Genomic_DNA"/>
</dbReference>
<evidence type="ECO:0000256" key="4">
    <source>
        <dbReference type="PROSITE-ProRule" id="PRU00091"/>
    </source>
</evidence>
<keyword evidence="2 4" id="KW-0863">Zinc-finger</keyword>
<dbReference type="CDD" id="cd00030">
    <property type="entry name" value="C2"/>
    <property type="match status" value="1"/>
</dbReference>
<feature type="domain" description="FYVE-type" evidence="6">
    <location>
        <begin position="31"/>
        <end position="90"/>
    </location>
</feature>
<evidence type="ECO:0000256" key="1">
    <source>
        <dbReference type="ARBA" id="ARBA00022723"/>
    </source>
</evidence>
<dbReference type="GO" id="GO:0008333">
    <property type="term" value="P:endosome to lysosome transport"/>
    <property type="evidence" value="ECO:0007669"/>
    <property type="project" value="TreeGrafter"/>
</dbReference>
<sequence length="312" mass="34624">MTTDALEPATKNSSLASSSLDSNSEVFWVPDKNCKECMECKKAFSFITRKHHCRNCGRVVCNECSQHSFALAENPSKAVRVCNKCFEELKQGGETNKAQTNNKKKKTNKCHKKKKRTMRQWLKSFEKYWLRNAWPEYYKEMEERLFQDLSAESKALLLEKRVLHAAGTTTITTTTTISPKATGSRGELETTTGATTATATAIATTTATANAATTTDINAAALKIPSNTKARASMSQLMMMDSRDKHGGVHSDDNPITIIDVGLLWVCLVQAHGLPDADLLTPPDGYCVFYVTTNDPIFKEVKFKTKTDMDTV</sequence>
<evidence type="ECO:0000313" key="7">
    <source>
        <dbReference type="EMBL" id="ETO16375.1"/>
    </source>
</evidence>
<dbReference type="PROSITE" id="PS50178">
    <property type="entry name" value="ZF_FYVE"/>
    <property type="match status" value="1"/>
</dbReference>
<dbReference type="SUPFAM" id="SSF49562">
    <property type="entry name" value="C2 domain (Calcium/lipid-binding domain, CaLB)"/>
    <property type="match status" value="1"/>
</dbReference>
<keyword evidence="1" id="KW-0479">Metal-binding</keyword>
<dbReference type="InterPro" id="IPR011011">
    <property type="entry name" value="Znf_FYVE_PHD"/>
</dbReference>
<name>X6MTG1_RETFI</name>
<dbReference type="GO" id="GO:0005769">
    <property type="term" value="C:early endosome"/>
    <property type="evidence" value="ECO:0007669"/>
    <property type="project" value="TreeGrafter"/>
</dbReference>
<feature type="region of interest" description="Disordered" evidence="5">
    <location>
        <begin position="176"/>
        <end position="195"/>
    </location>
</feature>
<evidence type="ECO:0000313" key="8">
    <source>
        <dbReference type="Proteomes" id="UP000023152"/>
    </source>
</evidence>
<protein>
    <recommendedName>
        <fullName evidence="6">FYVE-type domain-containing protein</fullName>
    </recommendedName>
</protein>
<dbReference type="GO" id="GO:0035091">
    <property type="term" value="F:phosphatidylinositol binding"/>
    <property type="evidence" value="ECO:0007669"/>
    <property type="project" value="TreeGrafter"/>
</dbReference>
<dbReference type="Gene3D" id="3.30.40.10">
    <property type="entry name" value="Zinc/RING finger domain, C3HC4 (zinc finger)"/>
    <property type="match status" value="1"/>
</dbReference>
<dbReference type="SUPFAM" id="SSF57903">
    <property type="entry name" value="FYVE/PHD zinc finger"/>
    <property type="match status" value="1"/>
</dbReference>
<evidence type="ECO:0000256" key="2">
    <source>
        <dbReference type="ARBA" id="ARBA00022771"/>
    </source>
</evidence>
<keyword evidence="3" id="KW-0862">Zinc</keyword>
<organism evidence="7 8">
    <name type="scientific">Reticulomyxa filosa</name>
    <dbReference type="NCBI Taxonomy" id="46433"/>
    <lineage>
        <taxon>Eukaryota</taxon>
        <taxon>Sar</taxon>
        <taxon>Rhizaria</taxon>
        <taxon>Retaria</taxon>
        <taxon>Foraminifera</taxon>
        <taxon>Monothalamids</taxon>
        <taxon>Reticulomyxidae</taxon>
        <taxon>Reticulomyxa</taxon>
    </lineage>
</organism>
<dbReference type="InterPro" id="IPR017455">
    <property type="entry name" value="Znf_FYVE-rel"/>
</dbReference>
<dbReference type="Pfam" id="PF01363">
    <property type="entry name" value="FYVE"/>
    <property type="match status" value="1"/>
</dbReference>
<dbReference type="PANTHER" id="PTHR46280">
    <property type="entry name" value="PLECKSTRIN HOMOLOGY DOMAIN-CONTAINING FAMILY F MEMBER 2-RELATED"/>
    <property type="match status" value="1"/>
</dbReference>
<comment type="caution">
    <text evidence="7">The sequence shown here is derived from an EMBL/GenBank/DDBJ whole genome shotgun (WGS) entry which is preliminary data.</text>
</comment>
<dbReference type="Proteomes" id="UP000023152">
    <property type="component" value="Unassembled WGS sequence"/>
</dbReference>
<dbReference type="InterPro" id="IPR035892">
    <property type="entry name" value="C2_domain_sf"/>
</dbReference>
<accession>X6MTG1</accession>
<dbReference type="GO" id="GO:0008270">
    <property type="term" value="F:zinc ion binding"/>
    <property type="evidence" value="ECO:0007669"/>
    <property type="project" value="UniProtKB-KW"/>
</dbReference>
<gene>
    <name evidence="7" type="ORF">RFI_20976</name>
</gene>
<dbReference type="PANTHER" id="PTHR46280:SF3">
    <property type="entry name" value="PLECKSTRIN HOMOLOGY DOMAIN-CONTAINING FAMILY F MEMBER 1 HOMOLOG"/>
    <property type="match status" value="1"/>
</dbReference>
<evidence type="ECO:0000256" key="3">
    <source>
        <dbReference type="ARBA" id="ARBA00022833"/>
    </source>
</evidence>
<keyword evidence="8" id="KW-1185">Reference proteome</keyword>
<evidence type="ECO:0000256" key="5">
    <source>
        <dbReference type="SAM" id="MobiDB-lite"/>
    </source>
</evidence>
<dbReference type="InterPro" id="IPR000306">
    <property type="entry name" value="Znf_FYVE"/>
</dbReference>
<dbReference type="InterPro" id="IPR013083">
    <property type="entry name" value="Znf_RING/FYVE/PHD"/>
</dbReference>